<evidence type="ECO:0000256" key="5">
    <source>
        <dbReference type="SAM" id="MobiDB-lite"/>
    </source>
</evidence>
<evidence type="ECO:0000256" key="1">
    <source>
        <dbReference type="ARBA" id="ARBA00022723"/>
    </source>
</evidence>
<accession>A0A1I7ZXN6</accession>
<keyword evidence="2 4" id="KW-0863">Zinc-finger</keyword>
<dbReference type="SMART" id="SM00184">
    <property type="entry name" value="RING"/>
    <property type="match status" value="1"/>
</dbReference>
<dbReference type="InterPro" id="IPR013083">
    <property type="entry name" value="Znf_RING/FYVE/PHD"/>
</dbReference>
<evidence type="ECO:0000256" key="2">
    <source>
        <dbReference type="ARBA" id="ARBA00022771"/>
    </source>
</evidence>
<dbReference type="InterPro" id="IPR017907">
    <property type="entry name" value="Znf_RING_CS"/>
</dbReference>
<reference evidence="8" key="1">
    <citation type="submission" date="2016-11" db="UniProtKB">
        <authorList>
            <consortium name="WormBaseParasite"/>
        </authorList>
    </citation>
    <scope>IDENTIFICATION</scope>
</reference>
<dbReference type="SUPFAM" id="SSF47798">
    <property type="entry name" value="Barrier-to-autointegration factor, BAF"/>
    <property type="match status" value="1"/>
</dbReference>
<protein>
    <submittedName>
        <fullName evidence="8">RING-type domain-containing protein</fullName>
    </submittedName>
</protein>
<dbReference type="Gene3D" id="3.30.40.10">
    <property type="entry name" value="Zinc/RING finger domain, C3HC4 (zinc finger)"/>
    <property type="match status" value="1"/>
</dbReference>
<sequence length="405" mass="45831">MRDITNSYFLILGKGECRFRYTTTFGSLEMHKLPKECLCPKCSELYNDPLILPCGHSICYRCYDERTPVCADKECRSPFGTRNKVVRNKILSGLITSLLQDELPTVKSSSFTYDCTNCKKNINVSVKVSVKAKSKEESAENRSTTEVKEKVVAKEEEVVQTSSNRIHDKAPVKLDPRKEVKETPQPPVKEESFVQPPTAPKCAENYLVFPTPPPSPERLRSEFINDQKIRKKALTDVPGIRESNVAAFGSENCSAFLTPPPSPEKGLEFINDNEIREKYLTDVPGIGQHNTAAFRSKGITKAAMLLGYFLDVMDQDKERFYQSMKADFRLSDEDAWTCCEAISGFSEKFRRGIRNARMLLGYFLDNMDQNKTRFLSSLKNDFLLNDEGARTCCDAISGFSEKFVV</sequence>
<evidence type="ECO:0000313" key="7">
    <source>
        <dbReference type="Proteomes" id="UP000095287"/>
    </source>
</evidence>
<dbReference type="InterPro" id="IPR001841">
    <property type="entry name" value="Znf_RING"/>
</dbReference>
<dbReference type="GO" id="GO:0003677">
    <property type="term" value="F:DNA binding"/>
    <property type="evidence" value="ECO:0007669"/>
    <property type="project" value="InterPro"/>
</dbReference>
<feature type="compositionally biased region" description="Basic and acidic residues" evidence="5">
    <location>
        <begin position="176"/>
        <end position="192"/>
    </location>
</feature>
<dbReference type="Pfam" id="PF13445">
    <property type="entry name" value="zf-RING_UBOX"/>
    <property type="match status" value="1"/>
</dbReference>
<proteinExistence type="predicted"/>
<dbReference type="Gene3D" id="1.10.150.40">
    <property type="entry name" value="Barrier-to-autointegration factor, BAF"/>
    <property type="match status" value="2"/>
</dbReference>
<dbReference type="InterPro" id="IPR036617">
    <property type="entry name" value="BAF_sf"/>
</dbReference>
<evidence type="ECO:0000256" key="4">
    <source>
        <dbReference type="PROSITE-ProRule" id="PRU00175"/>
    </source>
</evidence>
<keyword evidence="7" id="KW-1185">Reference proteome</keyword>
<evidence type="ECO:0000259" key="6">
    <source>
        <dbReference type="PROSITE" id="PS50089"/>
    </source>
</evidence>
<dbReference type="SUPFAM" id="SSF57850">
    <property type="entry name" value="RING/U-box"/>
    <property type="match status" value="1"/>
</dbReference>
<organism evidence="7 8">
    <name type="scientific">Steinernema glaseri</name>
    <dbReference type="NCBI Taxonomy" id="37863"/>
    <lineage>
        <taxon>Eukaryota</taxon>
        <taxon>Metazoa</taxon>
        <taxon>Ecdysozoa</taxon>
        <taxon>Nematoda</taxon>
        <taxon>Chromadorea</taxon>
        <taxon>Rhabditida</taxon>
        <taxon>Tylenchina</taxon>
        <taxon>Panagrolaimomorpha</taxon>
        <taxon>Strongyloidoidea</taxon>
        <taxon>Steinernematidae</taxon>
        <taxon>Steinernema</taxon>
    </lineage>
</organism>
<evidence type="ECO:0000256" key="3">
    <source>
        <dbReference type="ARBA" id="ARBA00022833"/>
    </source>
</evidence>
<dbReference type="Proteomes" id="UP000095287">
    <property type="component" value="Unplaced"/>
</dbReference>
<keyword evidence="3" id="KW-0862">Zinc</keyword>
<feature type="region of interest" description="Disordered" evidence="5">
    <location>
        <begin position="176"/>
        <end position="196"/>
    </location>
</feature>
<feature type="domain" description="RING-type" evidence="6">
    <location>
        <begin position="39"/>
        <end position="70"/>
    </location>
</feature>
<dbReference type="AlphaFoldDB" id="A0A1I7ZXN6"/>
<dbReference type="PROSITE" id="PS00518">
    <property type="entry name" value="ZF_RING_1"/>
    <property type="match status" value="1"/>
</dbReference>
<name>A0A1I7ZXN6_9BILA</name>
<dbReference type="InterPro" id="IPR004122">
    <property type="entry name" value="BAF_prot"/>
</dbReference>
<evidence type="ECO:0000313" key="8">
    <source>
        <dbReference type="WBParaSite" id="L893_g30810.t2"/>
    </source>
</evidence>
<dbReference type="InterPro" id="IPR027370">
    <property type="entry name" value="Znf-RING_euk"/>
</dbReference>
<dbReference type="WBParaSite" id="L893_g30810.t2">
    <property type="protein sequence ID" value="L893_g30810.t2"/>
    <property type="gene ID" value="L893_g30810"/>
</dbReference>
<dbReference type="PROSITE" id="PS50089">
    <property type="entry name" value="ZF_RING_2"/>
    <property type="match status" value="1"/>
</dbReference>
<keyword evidence="1" id="KW-0479">Metal-binding</keyword>
<dbReference type="Pfam" id="PF02961">
    <property type="entry name" value="SAM_BAF"/>
    <property type="match status" value="1"/>
</dbReference>
<dbReference type="GO" id="GO:0008270">
    <property type="term" value="F:zinc ion binding"/>
    <property type="evidence" value="ECO:0007669"/>
    <property type="project" value="UniProtKB-KW"/>
</dbReference>